<dbReference type="HOGENOM" id="CLU_3363982_0_0_0"/>
<dbReference type="EMBL" id="FP565575">
    <property type="protein sequence ID" value="CBE68337.1"/>
    <property type="molecule type" value="Genomic_DNA"/>
</dbReference>
<accession>D5MF08</accession>
<name>D5MF08_METO1</name>
<dbReference type="KEGG" id="mox:DAMO_1276"/>
<dbReference type="Proteomes" id="UP000006898">
    <property type="component" value="Chromosome"/>
</dbReference>
<proteinExistence type="predicted"/>
<reference evidence="1 2" key="1">
    <citation type="journal article" date="2010" name="Nature">
        <title>Nitrite-driven anaerobic methane oxidation by oxygenic bacteria.</title>
        <authorList>
            <person name="Ettwig K.F."/>
            <person name="Butler M.K."/>
            <person name="Le Paslier D."/>
            <person name="Pelletier E."/>
            <person name="Mangenot S."/>
            <person name="Kuypers M.M.M."/>
            <person name="Schreiber F."/>
            <person name="Dutilh B.E."/>
            <person name="Zedelius J."/>
            <person name="de Beer D."/>
            <person name="Gloerich J."/>
            <person name="Wessels H.J.C.T."/>
            <person name="van Allen T."/>
            <person name="Luesken F."/>
            <person name="Wu M."/>
            <person name="van de Pas-Schoonen K.T."/>
            <person name="Op den Camp H.J.M."/>
            <person name="Janssen-Megens E.M."/>
            <person name="Francoijs K-J."/>
            <person name="Stunnenberg H."/>
            <person name="Weissenbach J."/>
            <person name="Jetten M.S.M."/>
            <person name="Strous M."/>
        </authorList>
    </citation>
    <scope>NUCLEOTIDE SEQUENCE [LARGE SCALE GENOMIC DNA]</scope>
</reference>
<evidence type="ECO:0000313" key="1">
    <source>
        <dbReference type="EMBL" id="CBE68337.1"/>
    </source>
</evidence>
<protein>
    <submittedName>
        <fullName evidence="1">Uncharacterized protein</fullName>
    </submittedName>
</protein>
<organism evidence="1 2">
    <name type="scientific">Methylomirabilis oxygeniifera</name>
    <dbReference type="NCBI Taxonomy" id="671143"/>
    <lineage>
        <taxon>Bacteria</taxon>
        <taxon>Candidatus Methylomirabilota</taxon>
        <taxon>Candidatus Methylomirabilia</taxon>
        <taxon>Candidatus Methylomirabilales</taxon>
        <taxon>Candidatus Methylomirabilaceae</taxon>
        <taxon>Candidatus Methylomirabilis</taxon>
    </lineage>
</organism>
<evidence type="ECO:0000313" key="2">
    <source>
        <dbReference type="Proteomes" id="UP000006898"/>
    </source>
</evidence>
<sequence>MTAAMGALLHGRADDPVDDAGLRAVPGDALAMDVR</sequence>
<dbReference type="AlphaFoldDB" id="D5MF08"/>
<gene>
    <name evidence="1" type="ORF">DAMO_1276</name>
</gene>